<reference evidence="3 4" key="1">
    <citation type="submission" date="2013-11" db="EMBL/GenBank/DDBJ databases">
        <title>Opisthorchis viverrini - life in the bile duct.</title>
        <authorList>
            <person name="Young N.D."/>
            <person name="Nagarajan N."/>
            <person name="Lin S.J."/>
            <person name="Korhonen P.K."/>
            <person name="Jex A.R."/>
            <person name="Hall R.S."/>
            <person name="Safavi-Hemami H."/>
            <person name="Kaewkong W."/>
            <person name="Bertrand D."/>
            <person name="Gao S."/>
            <person name="Seet Q."/>
            <person name="Wongkham S."/>
            <person name="Teh B.T."/>
            <person name="Wongkham C."/>
            <person name="Intapan P.M."/>
            <person name="Maleewong W."/>
            <person name="Yang X."/>
            <person name="Hu M."/>
            <person name="Wang Z."/>
            <person name="Hofmann A."/>
            <person name="Sternberg P.W."/>
            <person name="Tan P."/>
            <person name="Wang J."/>
            <person name="Gasser R.B."/>
        </authorList>
    </citation>
    <scope>NUCLEOTIDE SEQUENCE [LARGE SCALE GENOMIC DNA]</scope>
</reference>
<protein>
    <submittedName>
        <fullName evidence="3">Uncharacterized protein</fullName>
    </submittedName>
</protein>
<dbReference type="CTD" id="20316917"/>
<dbReference type="EMBL" id="KL596653">
    <property type="protein sequence ID" value="KER30914.1"/>
    <property type="molecule type" value="Genomic_DNA"/>
</dbReference>
<gene>
    <name evidence="3" type="ORF">T265_02729</name>
</gene>
<accession>A0A075AI29</accession>
<keyword evidence="2" id="KW-0732">Signal</keyword>
<evidence type="ECO:0000256" key="1">
    <source>
        <dbReference type="SAM" id="MobiDB-lite"/>
    </source>
</evidence>
<evidence type="ECO:0000313" key="3">
    <source>
        <dbReference type="EMBL" id="KER30914.1"/>
    </source>
</evidence>
<dbReference type="GeneID" id="20316917"/>
<dbReference type="AlphaFoldDB" id="A0A075AI29"/>
<evidence type="ECO:0000256" key="2">
    <source>
        <dbReference type="SAM" id="SignalP"/>
    </source>
</evidence>
<evidence type="ECO:0000313" key="4">
    <source>
        <dbReference type="Proteomes" id="UP000054324"/>
    </source>
</evidence>
<feature type="region of interest" description="Disordered" evidence="1">
    <location>
        <begin position="58"/>
        <end position="98"/>
    </location>
</feature>
<name>A0A075AI29_OPIVI</name>
<sequence>MRQPTGPAQLTFLFLLVNSSILRADDSLNRPLTGNTTLGTGALLSDKGSVAVSSSSTYRAATAEKSTPRKIGQEFGTLAGPTPRRDPIGRKSGPNSQS</sequence>
<feature type="signal peptide" evidence="2">
    <location>
        <begin position="1"/>
        <end position="24"/>
    </location>
</feature>
<dbReference type="Proteomes" id="UP000054324">
    <property type="component" value="Unassembled WGS sequence"/>
</dbReference>
<dbReference type="RefSeq" id="XP_009165308.1">
    <property type="nucleotide sequence ID" value="XM_009167044.1"/>
</dbReference>
<keyword evidence="4" id="KW-1185">Reference proteome</keyword>
<feature type="chain" id="PRO_5001704653" evidence="2">
    <location>
        <begin position="25"/>
        <end position="98"/>
    </location>
</feature>
<proteinExistence type="predicted"/>
<dbReference type="KEGG" id="ovi:T265_02729"/>
<organism evidence="3 4">
    <name type="scientific">Opisthorchis viverrini</name>
    <name type="common">Southeast Asian liver fluke</name>
    <dbReference type="NCBI Taxonomy" id="6198"/>
    <lineage>
        <taxon>Eukaryota</taxon>
        <taxon>Metazoa</taxon>
        <taxon>Spiralia</taxon>
        <taxon>Lophotrochozoa</taxon>
        <taxon>Platyhelminthes</taxon>
        <taxon>Trematoda</taxon>
        <taxon>Digenea</taxon>
        <taxon>Opisthorchiida</taxon>
        <taxon>Opisthorchiata</taxon>
        <taxon>Opisthorchiidae</taxon>
        <taxon>Opisthorchis</taxon>
    </lineage>
</organism>